<reference evidence="4" key="1">
    <citation type="journal article" date="2013" name="Environ. Microbiol.">
        <title>Microbiota from the distal guts of lean and obese adolescents exhibit partial functional redundancy besides clear differences in community structure.</title>
        <authorList>
            <person name="Ferrer M."/>
            <person name="Ruiz A."/>
            <person name="Lanza F."/>
            <person name="Haange S.B."/>
            <person name="Oberbach A."/>
            <person name="Till H."/>
            <person name="Bargiela R."/>
            <person name="Campoy C."/>
            <person name="Segura M.T."/>
            <person name="Richter M."/>
            <person name="von Bergen M."/>
            <person name="Seifert J."/>
            <person name="Suarez A."/>
        </authorList>
    </citation>
    <scope>NUCLEOTIDE SEQUENCE</scope>
</reference>
<accession>K1UDN5</accession>
<dbReference type="Gene3D" id="3.40.50.12780">
    <property type="entry name" value="N-terminal domain of ligase-like"/>
    <property type="match status" value="1"/>
</dbReference>
<keyword evidence="2" id="KW-0597">Phosphoprotein</keyword>
<feature type="non-terminal residue" evidence="4">
    <location>
        <position position="1"/>
    </location>
</feature>
<proteinExistence type="predicted"/>
<dbReference type="InterPro" id="IPR042099">
    <property type="entry name" value="ANL_N_sf"/>
</dbReference>
<dbReference type="EMBL" id="AJWY01005444">
    <property type="protein sequence ID" value="EKC69601.1"/>
    <property type="molecule type" value="Genomic_DNA"/>
</dbReference>
<name>K1UDN5_9ZZZZ</name>
<evidence type="ECO:0000256" key="2">
    <source>
        <dbReference type="ARBA" id="ARBA00022553"/>
    </source>
</evidence>
<keyword evidence="1" id="KW-0596">Phosphopantetheine</keyword>
<protein>
    <submittedName>
        <fullName evidence="4">Non-ribosomal peptide synthetase</fullName>
    </submittedName>
</protein>
<dbReference type="PANTHER" id="PTHR44845:SF6">
    <property type="entry name" value="BETA-ALANINE-ACTIVATING ENZYME"/>
    <property type="match status" value="1"/>
</dbReference>
<evidence type="ECO:0000313" key="4">
    <source>
        <dbReference type="EMBL" id="EKC69601.1"/>
    </source>
</evidence>
<feature type="domain" description="AMP-dependent synthetase/ligase" evidence="3">
    <location>
        <begin position="4"/>
        <end position="99"/>
    </location>
</feature>
<gene>
    <name evidence="4" type="ORF">LEA_08203</name>
</gene>
<dbReference type="SUPFAM" id="SSF56801">
    <property type="entry name" value="Acetyl-CoA synthetase-like"/>
    <property type="match status" value="1"/>
</dbReference>
<dbReference type="Pfam" id="PF00501">
    <property type="entry name" value="AMP-binding"/>
    <property type="match status" value="1"/>
</dbReference>
<sequence length="121" mass="13556">PDTALAQVKNMVFGGEPLPEKFVKDLRALSDDITIYNIYGPSEITVLSNVQNLDNEKEITVGPPILNTQMYILDSDMKQVPIGVIGEIYIAGIQVGEGYIGKKELTEQRLLKQSFWSWKNI</sequence>
<evidence type="ECO:0000259" key="3">
    <source>
        <dbReference type="Pfam" id="PF00501"/>
    </source>
</evidence>
<evidence type="ECO:0000256" key="1">
    <source>
        <dbReference type="ARBA" id="ARBA00022450"/>
    </source>
</evidence>
<dbReference type="AlphaFoldDB" id="K1UDN5"/>
<comment type="caution">
    <text evidence="4">The sequence shown here is derived from an EMBL/GenBank/DDBJ whole genome shotgun (WGS) entry which is preliminary data.</text>
</comment>
<dbReference type="InterPro" id="IPR000873">
    <property type="entry name" value="AMP-dep_synth/lig_dom"/>
</dbReference>
<organism evidence="4">
    <name type="scientific">human gut metagenome</name>
    <dbReference type="NCBI Taxonomy" id="408170"/>
    <lineage>
        <taxon>unclassified sequences</taxon>
        <taxon>metagenomes</taxon>
        <taxon>organismal metagenomes</taxon>
    </lineage>
</organism>
<dbReference type="PANTHER" id="PTHR44845">
    <property type="entry name" value="CARRIER DOMAIN-CONTAINING PROTEIN"/>
    <property type="match status" value="1"/>
</dbReference>